<evidence type="ECO:0000259" key="1">
    <source>
        <dbReference type="Pfam" id="PF13020"/>
    </source>
</evidence>
<dbReference type="InterPro" id="IPR024975">
    <property type="entry name" value="NOV_C"/>
</dbReference>
<dbReference type="Proteomes" id="UP000219331">
    <property type="component" value="Unassembled WGS sequence"/>
</dbReference>
<reference evidence="2 3" key="1">
    <citation type="submission" date="2017-08" db="EMBL/GenBank/DDBJ databases">
        <authorList>
            <person name="de Groot N.N."/>
        </authorList>
    </citation>
    <scope>NUCLEOTIDE SEQUENCE [LARGE SCALE GENOMIC DNA]</scope>
    <source>
        <strain evidence="2 3">USBA 352</strain>
    </source>
</reference>
<evidence type="ECO:0000313" key="3">
    <source>
        <dbReference type="Proteomes" id="UP000219331"/>
    </source>
</evidence>
<sequence length="335" mass="37599">MLLICHVVWMPSYSGEKDVHAGGFDYVIKFGYGHELFNFMQSDDFCYGFVQIRTGTIDISRLGADKKDTFIDGVTVVWTAPHPEGGRLVVGWYKSARVYRNFQLGKVAGRKKDGDRVGYSIQAAAKDCFLVPVEERNFSVPHSQHGTPGQHPVFYPENSKNRNFKKWLVQCEEYIANWGGRPIGVSGLISEPRPIKNSAGKGWPATPDVAHNAAVEAAAITIVRDHFVNMKADRQKDNCGWDLEFWRGDDVICVEVKGLTGNEVSVELTPNEYQAMRKAVEGTFDSGEYRLAVACNVLGVKPKLFIFKHESGAYWICERTSKRIRLVERTAARLS</sequence>
<keyword evidence="3" id="KW-1185">Reference proteome</keyword>
<organism evidence="2 3">
    <name type="scientific">Stappia indica</name>
    <dbReference type="NCBI Taxonomy" id="538381"/>
    <lineage>
        <taxon>Bacteria</taxon>
        <taxon>Pseudomonadati</taxon>
        <taxon>Pseudomonadota</taxon>
        <taxon>Alphaproteobacteria</taxon>
        <taxon>Hyphomicrobiales</taxon>
        <taxon>Stappiaceae</taxon>
        <taxon>Stappia</taxon>
    </lineage>
</organism>
<dbReference type="EMBL" id="OBML01000018">
    <property type="protein sequence ID" value="SOC27422.1"/>
    <property type="molecule type" value="Genomic_DNA"/>
</dbReference>
<proteinExistence type="predicted"/>
<evidence type="ECO:0000313" key="2">
    <source>
        <dbReference type="EMBL" id="SOC27422.1"/>
    </source>
</evidence>
<gene>
    <name evidence="2" type="ORF">SAMN05421512_11824</name>
</gene>
<accession>A0A285TYD0</accession>
<dbReference type="OrthoDB" id="9802640at2"/>
<feature type="domain" description="Protein NO VEIN C-terminal" evidence="1">
    <location>
        <begin position="216"/>
        <end position="305"/>
    </location>
</feature>
<name>A0A285TYD0_9HYPH</name>
<dbReference type="AlphaFoldDB" id="A0A285TYD0"/>
<dbReference type="Pfam" id="PF13020">
    <property type="entry name" value="NOV_C"/>
    <property type="match status" value="1"/>
</dbReference>
<protein>
    <recommendedName>
        <fullName evidence="1">Protein NO VEIN C-terminal domain-containing protein</fullName>
    </recommendedName>
</protein>